<feature type="compositionally biased region" description="Acidic residues" evidence="12">
    <location>
        <begin position="697"/>
        <end position="711"/>
    </location>
</feature>
<reference evidence="13 14" key="1">
    <citation type="submission" date="2014-02" db="EMBL/GenBank/DDBJ databases">
        <title>Transposable element dynamics among asymbiotic and ectomycorrhizal Amanita fungi.</title>
        <authorList>
            <consortium name="DOE Joint Genome Institute"/>
            <person name="Hess J."/>
            <person name="Skrede I."/>
            <person name="Wolfe B."/>
            <person name="LaButti K."/>
            <person name="Ohm R.A."/>
            <person name="Grigoriev I.V."/>
            <person name="Pringle A."/>
        </authorList>
    </citation>
    <scope>NUCLEOTIDE SEQUENCE [LARGE SCALE GENOMIC DNA]</scope>
    <source>
        <strain evidence="13 14">SKay4041</strain>
    </source>
</reference>
<protein>
    <recommendedName>
        <fullName evidence="4 11">Condensin complex subunit 2</fullName>
    </recommendedName>
</protein>
<evidence type="ECO:0000256" key="6">
    <source>
        <dbReference type="ARBA" id="ARBA00022490"/>
    </source>
</evidence>
<comment type="subcellular location">
    <subcellularLocation>
        <location evidence="1">Chromosome</location>
    </subcellularLocation>
    <subcellularLocation>
        <location evidence="2">Cytoplasm</location>
    </subcellularLocation>
</comment>
<proteinExistence type="inferred from homology"/>
<evidence type="ECO:0000256" key="5">
    <source>
        <dbReference type="ARBA" id="ARBA00022454"/>
    </source>
</evidence>
<dbReference type="GO" id="GO:0007076">
    <property type="term" value="P:mitotic chromosome condensation"/>
    <property type="evidence" value="ECO:0007669"/>
    <property type="project" value="InterPro"/>
</dbReference>
<keyword evidence="7 11" id="KW-0132">Cell division</keyword>
<feature type="region of interest" description="Disordered" evidence="12">
    <location>
        <begin position="1"/>
        <end position="115"/>
    </location>
</feature>
<dbReference type="GO" id="GO:0000796">
    <property type="term" value="C:condensin complex"/>
    <property type="evidence" value="ECO:0007669"/>
    <property type="project" value="InterPro"/>
</dbReference>
<dbReference type="EMBL" id="KZ301993">
    <property type="protein sequence ID" value="PFH51031.1"/>
    <property type="molecule type" value="Genomic_DNA"/>
</dbReference>
<keyword evidence="9 11" id="KW-0226">DNA condensation</keyword>
<keyword evidence="8 11" id="KW-0498">Mitosis</keyword>
<evidence type="ECO:0000256" key="11">
    <source>
        <dbReference type="PIRNR" id="PIRNR017126"/>
    </source>
</evidence>
<feature type="region of interest" description="Disordered" evidence="12">
    <location>
        <begin position="587"/>
        <end position="620"/>
    </location>
</feature>
<feature type="compositionally biased region" description="Basic and acidic residues" evidence="12">
    <location>
        <begin position="611"/>
        <end position="620"/>
    </location>
</feature>
<feature type="region of interest" description="Disordered" evidence="12">
    <location>
        <begin position="449"/>
        <end position="491"/>
    </location>
</feature>
<dbReference type="AlphaFoldDB" id="A0A2A9NRT4"/>
<dbReference type="InterPro" id="IPR022816">
    <property type="entry name" value="Condensin_barren_su2"/>
</dbReference>
<gene>
    <name evidence="13" type="ORF">AMATHDRAFT_47425</name>
</gene>
<name>A0A2A9NRT4_9AGAR</name>
<evidence type="ECO:0000256" key="2">
    <source>
        <dbReference type="ARBA" id="ARBA00004496"/>
    </source>
</evidence>
<evidence type="ECO:0000256" key="7">
    <source>
        <dbReference type="ARBA" id="ARBA00022618"/>
    </source>
</evidence>
<dbReference type="PANTHER" id="PTHR13108">
    <property type="entry name" value="CONDENSIN COMPLEX SUBUNIT 2"/>
    <property type="match status" value="1"/>
</dbReference>
<dbReference type="PIRSF" id="PIRSF017126">
    <property type="entry name" value="Condensin_H"/>
    <property type="match status" value="1"/>
</dbReference>
<dbReference type="Proteomes" id="UP000242287">
    <property type="component" value="Unassembled WGS sequence"/>
</dbReference>
<keyword evidence="5" id="KW-0158">Chromosome</keyword>
<evidence type="ECO:0000256" key="8">
    <source>
        <dbReference type="ARBA" id="ARBA00022776"/>
    </source>
</evidence>
<keyword evidence="10 11" id="KW-0131">Cell cycle</keyword>
<dbReference type="PANTHER" id="PTHR13108:SF9">
    <property type="entry name" value="CONDENSIN COMPLEX SUBUNIT 2"/>
    <property type="match status" value="1"/>
</dbReference>
<keyword evidence="6" id="KW-0963">Cytoplasm</keyword>
<evidence type="ECO:0000256" key="3">
    <source>
        <dbReference type="ARBA" id="ARBA00009471"/>
    </source>
</evidence>
<evidence type="ECO:0000256" key="9">
    <source>
        <dbReference type="ARBA" id="ARBA00023067"/>
    </source>
</evidence>
<evidence type="ECO:0000313" key="13">
    <source>
        <dbReference type="EMBL" id="PFH51031.1"/>
    </source>
</evidence>
<feature type="compositionally biased region" description="Basic residues" evidence="12">
    <location>
        <begin position="600"/>
        <end position="610"/>
    </location>
</feature>
<comment type="similarity">
    <text evidence="3 11">Belongs to the CND2 (condensin subunit 2) family.</text>
</comment>
<feature type="region of interest" description="Disordered" evidence="12">
    <location>
        <begin position="691"/>
        <end position="720"/>
    </location>
</feature>
<dbReference type="STRING" id="703135.A0A2A9NRT4"/>
<dbReference type="GO" id="GO:0003682">
    <property type="term" value="F:chromatin binding"/>
    <property type="evidence" value="ECO:0007669"/>
    <property type="project" value="TreeGrafter"/>
</dbReference>
<feature type="compositionally biased region" description="Polar residues" evidence="12">
    <location>
        <begin position="87"/>
        <end position="104"/>
    </location>
</feature>
<dbReference type="GO" id="GO:0005737">
    <property type="term" value="C:cytoplasm"/>
    <property type="evidence" value="ECO:0007669"/>
    <property type="project" value="UniProtKB-SubCell"/>
</dbReference>
<organism evidence="13 14">
    <name type="scientific">Amanita thiersii Skay4041</name>
    <dbReference type="NCBI Taxonomy" id="703135"/>
    <lineage>
        <taxon>Eukaryota</taxon>
        <taxon>Fungi</taxon>
        <taxon>Dikarya</taxon>
        <taxon>Basidiomycota</taxon>
        <taxon>Agaricomycotina</taxon>
        <taxon>Agaricomycetes</taxon>
        <taxon>Agaricomycetidae</taxon>
        <taxon>Agaricales</taxon>
        <taxon>Pluteineae</taxon>
        <taxon>Amanitaceae</taxon>
        <taxon>Amanita</taxon>
    </lineage>
</organism>
<evidence type="ECO:0000256" key="1">
    <source>
        <dbReference type="ARBA" id="ARBA00004286"/>
    </source>
</evidence>
<feature type="region of interest" description="Disordered" evidence="12">
    <location>
        <begin position="394"/>
        <end position="419"/>
    </location>
</feature>
<evidence type="ECO:0000256" key="10">
    <source>
        <dbReference type="ARBA" id="ARBA00023306"/>
    </source>
</evidence>
<comment type="function">
    <text evidence="11">Regulatory subunit of the condensin complex, a complex required for conversion of interphase chromatin into mitotic-like condense chromosomes.</text>
</comment>
<dbReference type="GO" id="GO:0051301">
    <property type="term" value="P:cell division"/>
    <property type="evidence" value="ECO:0007669"/>
    <property type="project" value="UniProtKB-KW"/>
</dbReference>
<keyword evidence="14" id="KW-1185">Reference proteome</keyword>
<dbReference type="Pfam" id="PF05786">
    <property type="entry name" value="Cnd2"/>
    <property type="match status" value="1"/>
</dbReference>
<dbReference type="OrthoDB" id="362021at2759"/>
<feature type="region of interest" description="Disordered" evidence="12">
    <location>
        <begin position="213"/>
        <end position="244"/>
    </location>
</feature>
<accession>A0A2A9NRT4</accession>
<sequence length="875" mass="96647">MPTGRRHYAQQDSQPLYADDTDIDTEQDTSKPQKNHKRRISESYLPDNDASFTSDPGRAPLRTKSVNINDDAAEKRKRRKSTKSTTIENSLQGSSTEAAMTSEQGHGDTTRTGKQKQLNTVALPLIADAPLDINYSNFEEWMKMATDNRINAANSWNFALIDYFHDMSLLRNNDDNSINFQRASCTLDGCVKIWTSRVDSVGTETGKLLSNIASGGMNEDDDEVNSDNPDADPGQVRKRQKAHRPGATLAKDAVQLRSKKLDLEFSVDPLFKKTCADFDEGGAQGLLMNHLSLGMGSDSAMRIIFDASDSVGGRVEGEEEDLIDPKDEVDLSYLRSVSTFVFNLNRYSLSLLEEFLPVLSVMENKAISHSLTGFSFSKDAFSFDDTADFFRDNARNGNDDDDDDDFGGGDNAFGGDNNDDPLSIEDFFVGADAVIDGYGGDMIAGDYEGSGGGGSGRDSGDGDGIENGSVGVEGNNRGEARPGVFVPFDPRRMPTERDLVMAMTDADGDGGAMDYFDQNFLKNWAGPEHWKLRKIIRRPDADTNVTKKADKPRQKKEAFKIDFLAPLEEGKDLKQIAKDLFAPVTKGAGINLPGTGKTGTSRKGKKRQTKEKKDDHRLPDDMHFSSRQLVTLFLKPKFYLKMRGQKVKFNEAGDGEVDENFWVQAAAEQAGRNGQKGEDETQISGAVPFNTQFFHDDYDDGPGPGDDDPYDGDGVGVPDAEAGEQDLLAATQGQTRRVRPEFVNYAKRAKRVDVRKLKENIWKNLDIVVPLQRNEGGESMDVDDNEAHPLTDPLESREFGQVITGLQRMYPKEKMEEISTSFCFICLLHLANEQGLKLETGSGAIEQNEEDAMERIVGDIWGLKIYRDPTAIPAA</sequence>
<evidence type="ECO:0000313" key="14">
    <source>
        <dbReference type="Proteomes" id="UP000242287"/>
    </source>
</evidence>
<evidence type="ECO:0000256" key="4">
    <source>
        <dbReference type="ARBA" id="ARBA00016065"/>
    </source>
</evidence>
<evidence type="ECO:0000256" key="12">
    <source>
        <dbReference type="SAM" id="MobiDB-lite"/>
    </source>
</evidence>